<reference evidence="1 2" key="1">
    <citation type="submission" date="2013-09" db="EMBL/GenBank/DDBJ databases">
        <title>Corchorus capsularis genome sequencing.</title>
        <authorList>
            <person name="Alam M."/>
            <person name="Haque M.S."/>
            <person name="Islam M.S."/>
            <person name="Emdad E.M."/>
            <person name="Islam M.M."/>
            <person name="Ahmed B."/>
            <person name="Halim A."/>
            <person name="Hossen Q.M.M."/>
            <person name="Hossain M.Z."/>
            <person name="Ahmed R."/>
            <person name="Khan M.M."/>
            <person name="Islam R."/>
            <person name="Rashid M.M."/>
            <person name="Khan S.A."/>
            <person name="Rahman M.S."/>
            <person name="Alam M."/>
        </authorList>
    </citation>
    <scope>NUCLEOTIDE SEQUENCE [LARGE SCALE GENOMIC DNA]</scope>
    <source>
        <strain evidence="2">cv. CVL-1</strain>
        <tissue evidence="1">Whole seedling</tissue>
    </source>
</reference>
<organism evidence="1 2">
    <name type="scientific">Corchorus capsularis</name>
    <name type="common">Jute</name>
    <dbReference type="NCBI Taxonomy" id="210143"/>
    <lineage>
        <taxon>Eukaryota</taxon>
        <taxon>Viridiplantae</taxon>
        <taxon>Streptophyta</taxon>
        <taxon>Embryophyta</taxon>
        <taxon>Tracheophyta</taxon>
        <taxon>Spermatophyta</taxon>
        <taxon>Magnoliopsida</taxon>
        <taxon>eudicotyledons</taxon>
        <taxon>Gunneridae</taxon>
        <taxon>Pentapetalae</taxon>
        <taxon>rosids</taxon>
        <taxon>malvids</taxon>
        <taxon>Malvales</taxon>
        <taxon>Malvaceae</taxon>
        <taxon>Grewioideae</taxon>
        <taxon>Apeibeae</taxon>
        <taxon>Corchorus</taxon>
    </lineage>
</organism>
<dbReference type="STRING" id="210143.A0A1R3GS84"/>
<sequence>MTDTFDRHKLRSFGRWQVVKENQILNKGSQIIDQETATLADMNIFLGDRLWVKDSEIHQDRLEIFSLSTNK</sequence>
<dbReference type="EMBL" id="AWWV01013618">
    <property type="protein sequence ID" value="OMO60953.1"/>
    <property type="molecule type" value="Genomic_DNA"/>
</dbReference>
<dbReference type="Gramene" id="OMO60953">
    <property type="protein sequence ID" value="OMO60953"/>
    <property type="gene ID" value="CCACVL1_23793"/>
</dbReference>
<evidence type="ECO:0000313" key="2">
    <source>
        <dbReference type="Proteomes" id="UP000188268"/>
    </source>
</evidence>
<name>A0A1R3GS84_COCAP</name>
<proteinExistence type="predicted"/>
<protein>
    <submittedName>
        <fullName evidence="1">Uncharacterized protein</fullName>
    </submittedName>
</protein>
<evidence type="ECO:0000313" key="1">
    <source>
        <dbReference type="EMBL" id="OMO60953.1"/>
    </source>
</evidence>
<keyword evidence="2" id="KW-1185">Reference proteome</keyword>
<accession>A0A1R3GS84</accession>
<feature type="non-terminal residue" evidence="1">
    <location>
        <position position="71"/>
    </location>
</feature>
<comment type="caution">
    <text evidence="1">The sequence shown here is derived from an EMBL/GenBank/DDBJ whole genome shotgun (WGS) entry which is preliminary data.</text>
</comment>
<dbReference type="OrthoDB" id="289038at2759"/>
<gene>
    <name evidence="1" type="ORF">CCACVL1_23793</name>
</gene>
<dbReference type="Proteomes" id="UP000188268">
    <property type="component" value="Unassembled WGS sequence"/>
</dbReference>
<dbReference type="AlphaFoldDB" id="A0A1R3GS84"/>